<proteinExistence type="predicted"/>
<protein>
    <recommendedName>
        <fullName evidence="5">Copper chaperone PCu(A)C</fullName>
    </recommendedName>
</protein>
<evidence type="ECO:0000313" key="3">
    <source>
        <dbReference type="EMBL" id="MBB5966422.1"/>
    </source>
</evidence>
<evidence type="ECO:0008006" key="5">
    <source>
        <dbReference type="Google" id="ProtNLM"/>
    </source>
</evidence>
<feature type="compositionally biased region" description="Basic and acidic residues" evidence="1">
    <location>
        <begin position="188"/>
        <end position="200"/>
    </location>
</feature>
<feature type="chain" id="PRO_5038540125" description="Copper chaperone PCu(A)C" evidence="2">
    <location>
        <begin position="29"/>
        <end position="200"/>
    </location>
</feature>
<dbReference type="RefSeq" id="WP_338047995.1">
    <property type="nucleotide sequence ID" value="NZ_BAAAWZ010000001.1"/>
</dbReference>
<dbReference type="Pfam" id="PF04314">
    <property type="entry name" value="PCuAC"/>
    <property type="match status" value="1"/>
</dbReference>
<organism evidence="3 4">
    <name type="scientific">Planomonospora venezuelensis</name>
    <dbReference type="NCBI Taxonomy" id="1999"/>
    <lineage>
        <taxon>Bacteria</taxon>
        <taxon>Bacillati</taxon>
        <taxon>Actinomycetota</taxon>
        <taxon>Actinomycetes</taxon>
        <taxon>Streptosporangiales</taxon>
        <taxon>Streptosporangiaceae</taxon>
        <taxon>Planomonospora</taxon>
    </lineage>
</organism>
<dbReference type="AlphaFoldDB" id="A0A841D719"/>
<dbReference type="PROSITE" id="PS51257">
    <property type="entry name" value="PROKAR_LIPOPROTEIN"/>
    <property type="match status" value="1"/>
</dbReference>
<evidence type="ECO:0000256" key="1">
    <source>
        <dbReference type="SAM" id="MobiDB-lite"/>
    </source>
</evidence>
<comment type="caution">
    <text evidence="3">The sequence shown here is derived from an EMBL/GenBank/DDBJ whole genome shotgun (WGS) entry which is preliminary data.</text>
</comment>
<dbReference type="SUPFAM" id="SSF110087">
    <property type="entry name" value="DR1885-like metal-binding protein"/>
    <property type="match status" value="1"/>
</dbReference>
<gene>
    <name evidence="3" type="ORF">FHS22_005713</name>
</gene>
<feature type="compositionally biased region" description="Gly residues" evidence="1">
    <location>
        <begin position="177"/>
        <end position="187"/>
    </location>
</feature>
<evidence type="ECO:0000256" key="2">
    <source>
        <dbReference type="SAM" id="SignalP"/>
    </source>
</evidence>
<dbReference type="EMBL" id="JACHJJ010000023">
    <property type="protein sequence ID" value="MBB5966422.1"/>
    <property type="molecule type" value="Genomic_DNA"/>
</dbReference>
<evidence type="ECO:0000313" key="4">
    <source>
        <dbReference type="Proteomes" id="UP000562352"/>
    </source>
</evidence>
<name>A0A841D719_PLAVE</name>
<dbReference type="Gene3D" id="2.60.40.1890">
    <property type="entry name" value="PCu(A)C copper chaperone"/>
    <property type="match status" value="1"/>
</dbReference>
<dbReference type="Proteomes" id="UP000562352">
    <property type="component" value="Unassembled WGS sequence"/>
</dbReference>
<keyword evidence="4" id="KW-1185">Reference proteome</keyword>
<feature type="region of interest" description="Disordered" evidence="1">
    <location>
        <begin position="167"/>
        <end position="200"/>
    </location>
</feature>
<feature type="signal peptide" evidence="2">
    <location>
        <begin position="1"/>
        <end position="28"/>
    </location>
</feature>
<sequence length="200" mass="19981">MLSRRTLPATPAAILLAAAVALSGCASQATTSAAPAAGPSAAPSSSPVLTITDPWVKTTKEGMTAAFGTLVNNGGTDVTVVSGASPLSPEIELHEVVDSGGKTVMRPKEGGFTVPAHGTHPLRPGGDHIMLMGVTEEVKPGAQITFTLTLEDGSTLGFTAVGKDFAGGEEDYQPGAHTGGDMGGDMGGGDKDAHSGKDDQ</sequence>
<keyword evidence="2" id="KW-0732">Signal</keyword>
<accession>A0A841D719</accession>
<dbReference type="PANTHER" id="PTHR36302:SF1">
    <property type="entry name" value="COPPER CHAPERONE PCU(A)C"/>
    <property type="match status" value="1"/>
</dbReference>
<reference evidence="3 4" key="1">
    <citation type="submission" date="2020-08" db="EMBL/GenBank/DDBJ databases">
        <title>Genomic Encyclopedia of Type Strains, Phase III (KMG-III): the genomes of soil and plant-associated and newly described type strains.</title>
        <authorList>
            <person name="Whitman W."/>
        </authorList>
    </citation>
    <scope>NUCLEOTIDE SEQUENCE [LARGE SCALE GENOMIC DNA]</scope>
    <source>
        <strain evidence="3 4">CECT 3303</strain>
    </source>
</reference>
<dbReference type="InterPro" id="IPR007410">
    <property type="entry name" value="LpqE-like"/>
</dbReference>
<dbReference type="InterPro" id="IPR036182">
    <property type="entry name" value="PCuAC_sf"/>
</dbReference>
<dbReference type="PANTHER" id="PTHR36302">
    <property type="entry name" value="BLR7088 PROTEIN"/>
    <property type="match status" value="1"/>
</dbReference>
<dbReference type="InterPro" id="IPR058248">
    <property type="entry name" value="Lxx211020-like"/>
</dbReference>